<dbReference type="Proteomes" id="UP001174867">
    <property type="component" value="Unassembled WGS sequence"/>
</dbReference>
<comment type="caution">
    <text evidence="1">The sequence shown here is derived from an EMBL/GenBank/DDBJ whole genome shotgun (WGS) entry which is preliminary data.</text>
</comment>
<dbReference type="EMBL" id="JAUJYW010000005">
    <property type="protein sequence ID" value="MDN8600454.1"/>
    <property type="molecule type" value="Genomic_DNA"/>
</dbReference>
<evidence type="ECO:0000313" key="2">
    <source>
        <dbReference type="Proteomes" id="UP001174867"/>
    </source>
</evidence>
<name>A0ABT8PYI0_9ENTR</name>
<reference evidence="1 2" key="1">
    <citation type="submission" date="2023-07" db="EMBL/GenBank/DDBJ databases">
        <title>Citrobacter selenititolerans sp. nov., isolated from seleniferous soil.</title>
        <authorList>
            <person name="Zhang S."/>
            <person name="Li K."/>
            <person name="Peng J."/>
            <person name="Wang H."/>
            <person name="Sun J."/>
            <person name="Guo Y."/>
        </authorList>
    </citation>
    <scope>NUCLEOTIDE SEQUENCE [LARGE SCALE GENOMIC DNA]</scope>
    <source>
        <strain evidence="1 2">S2-9</strain>
    </source>
</reference>
<evidence type="ECO:0008006" key="3">
    <source>
        <dbReference type="Google" id="ProtNLM"/>
    </source>
</evidence>
<evidence type="ECO:0000313" key="1">
    <source>
        <dbReference type="EMBL" id="MDN8600454.1"/>
    </source>
</evidence>
<protein>
    <recommendedName>
        <fullName evidence="3">FidL-like membrane protein</fullName>
    </recommendedName>
</protein>
<sequence length="155" mass="17441">MKTKILLFVIVVLVSLVTGGSIWYSKKTNPRIDCSGYAVWDIDHEVFSGDISYQMHNSQGVITLTGILKTSDSRLYKVSRVIYFTYKKIRKHYILTSSSIVQFPSDNLKDTGERKALPALYLARGASFSLLINKYREGWAFTTVGSPSLLCMDAN</sequence>
<keyword evidence="2" id="KW-1185">Reference proteome</keyword>
<dbReference type="RefSeq" id="WP_301699434.1">
    <property type="nucleotide sequence ID" value="NZ_JAUJYW010000005.1"/>
</dbReference>
<accession>A0ABT8PYI0</accession>
<proteinExistence type="predicted"/>
<organism evidence="1 2">
    <name type="scientific">Citrobacter enshiensis</name>
    <dbReference type="NCBI Taxonomy" id="2971264"/>
    <lineage>
        <taxon>Bacteria</taxon>
        <taxon>Pseudomonadati</taxon>
        <taxon>Pseudomonadota</taxon>
        <taxon>Gammaproteobacteria</taxon>
        <taxon>Enterobacterales</taxon>
        <taxon>Enterobacteriaceae</taxon>
        <taxon>Citrobacter</taxon>
    </lineage>
</organism>
<gene>
    <name evidence="1" type="ORF">Q0A17_13685</name>
</gene>